<reference evidence="1 2" key="1">
    <citation type="submission" date="2018-12" db="EMBL/GenBank/DDBJ databases">
        <title>Genome Sequence of Candidatus Viridilinea halotolerans isolated from saline sulfide-rich spring.</title>
        <authorList>
            <person name="Grouzdev D.S."/>
            <person name="Burganskaya E.I."/>
            <person name="Krutkina M.S."/>
            <person name="Sukhacheva M.V."/>
            <person name="Gorlenko V.M."/>
        </authorList>
    </citation>
    <scope>NUCLEOTIDE SEQUENCE [LARGE SCALE GENOMIC DNA]</scope>
    <source>
        <strain evidence="1">Chok-6</strain>
    </source>
</reference>
<accession>A0A426U382</accession>
<dbReference type="Proteomes" id="UP000280307">
    <property type="component" value="Unassembled WGS sequence"/>
</dbReference>
<dbReference type="AlphaFoldDB" id="A0A426U382"/>
<gene>
    <name evidence="1" type="ORF">EI684_07490</name>
</gene>
<evidence type="ECO:0000313" key="1">
    <source>
        <dbReference type="EMBL" id="RRR74275.1"/>
    </source>
</evidence>
<protein>
    <submittedName>
        <fullName evidence="1">Uncharacterized protein</fullName>
    </submittedName>
</protein>
<name>A0A426U382_9CHLR</name>
<proteinExistence type="predicted"/>
<comment type="caution">
    <text evidence="1">The sequence shown here is derived from an EMBL/GenBank/DDBJ whole genome shotgun (WGS) entry which is preliminary data.</text>
</comment>
<dbReference type="EMBL" id="RSAS01000285">
    <property type="protein sequence ID" value="RRR74275.1"/>
    <property type="molecule type" value="Genomic_DNA"/>
</dbReference>
<evidence type="ECO:0000313" key="2">
    <source>
        <dbReference type="Proteomes" id="UP000280307"/>
    </source>
</evidence>
<organism evidence="1 2">
    <name type="scientific">Candidatus Viridilinea halotolerans</name>
    <dbReference type="NCBI Taxonomy" id="2491704"/>
    <lineage>
        <taxon>Bacteria</taxon>
        <taxon>Bacillati</taxon>
        <taxon>Chloroflexota</taxon>
        <taxon>Chloroflexia</taxon>
        <taxon>Chloroflexales</taxon>
        <taxon>Chloroflexineae</taxon>
        <taxon>Oscillochloridaceae</taxon>
        <taxon>Candidatus Viridilinea</taxon>
    </lineage>
</organism>
<sequence>MWYDPILVSPPHLLPRASCHLAACLLPLASCLAPLTSCLPPLTSHLIHEPSLLCLRHAQAGRAELCALPDWPYNG</sequence>